<evidence type="ECO:0000256" key="9">
    <source>
        <dbReference type="ARBA" id="ARBA00023180"/>
    </source>
</evidence>
<sequence length="519" mass="58989">MAPFAYLYVKFLIFIFTIQTINRDEYMLPNITLGYHLYDSCLDPTKAVKSVLQILSGPEKTIPNYSCMNQGKLAMFIGDNFSATTKPLAQILGVYGYTQLHHYVKKLPYPLNEENSLVSFFDEHGEYDHPYVILNWRFYPNETFSYGDWIGNYTTRANNTQNLDIDAKKVMWKTGGNKVPKSQCSDNCLPGQRKVPDPGMHICCYDCLQCSEGEISNITDSEDCIGCSEYEWSNEKRDQCVPKVEEFLSYFDDILTIILASVSVLLCLLTILVFIIFILFWETPIVRANNRSLSFVLLLSIMLSFLCVFLFLGRPGDITCMLRQTSFGIIFSIAVSSVLAKTIMVYIAFRATKPGSAWKRLTKVKLSSPVVVFFSFIQVLINICWLAASPPFQEMDTHSYKEKIIIQCNEGSVIAFYTLLGYMGLLAVVSFVIAFLVRTLPDSFNEAKYITFSMLVFCSVWIAMIPAYLSTKGKYMVAVEVFAILTSSAGLLGCIFLPKCYMIMFKQEMNTKEHMLRKA</sequence>
<evidence type="ECO:0000256" key="1">
    <source>
        <dbReference type="ARBA" id="ARBA00004651"/>
    </source>
</evidence>
<feature type="signal peptide" evidence="12">
    <location>
        <begin position="1"/>
        <end position="23"/>
    </location>
</feature>
<feature type="transmembrane region" description="Helical" evidence="11">
    <location>
        <begin position="475"/>
        <end position="497"/>
    </location>
</feature>
<keyword evidence="6" id="KW-0297">G-protein coupled receptor</keyword>
<keyword evidence="4 12" id="KW-0732">Signal</keyword>
<dbReference type="InterPro" id="IPR001828">
    <property type="entry name" value="ANF_lig-bd_rcpt"/>
</dbReference>
<dbReference type="PRINTS" id="PR01535">
    <property type="entry name" value="VOMERONASL2R"/>
</dbReference>
<feature type="transmembrane region" description="Helical" evidence="11">
    <location>
        <begin position="254"/>
        <end position="281"/>
    </location>
</feature>
<comment type="subcellular location">
    <subcellularLocation>
        <location evidence="1">Cell membrane</location>
        <topology evidence="1">Multi-pass membrane protein</topology>
    </subcellularLocation>
</comment>
<evidence type="ECO:0000256" key="6">
    <source>
        <dbReference type="ARBA" id="ARBA00023040"/>
    </source>
</evidence>
<dbReference type="Pfam" id="PF07562">
    <property type="entry name" value="NCD3G"/>
    <property type="match status" value="1"/>
</dbReference>
<dbReference type="InterPro" id="IPR028082">
    <property type="entry name" value="Peripla_BP_I"/>
</dbReference>
<keyword evidence="5 11" id="KW-1133">Transmembrane helix</keyword>
<keyword evidence="10" id="KW-0807">Transducer</keyword>
<evidence type="ECO:0000259" key="13">
    <source>
        <dbReference type="PROSITE" id="PS50259"/>
    </source>
</evidence>
<evidence type="ECO:0000313" key="14">
    <source>
        <dbReference type="Ensembl" id="ENSLLEP00000014521.1"/>
    </source>
</evidence>
<dbReference type="InterPro" id="IPR017979">
    <property type="entry name" value="GPCR_3_CS"/>
</dbReference>
<dbReference type="GeneTree" id="ENSGT00950000182788"/>
<dbReference type="InterPro" id="IPR004073">
    <property type="entry name" value="GPCR_3_vmron_rcpt_2"/>
</dbReference>
<name>A0A8C5MMN3_9ANUR</name>
<dbReference type="PROSITE" id="PS00981">
    <property type="entry name" value="G_PROTEIN_RECEP_F3_3"/>
    <property type="match status" value="1"/>
</dbReference>
<evidence type="ECO:0000256" key="10">
    <source>
        <dbReference type="ARBA" id="ARBA00023224"/>
    </source>
</evidence>
<dbReference type="GO" id="GO:0005886">
    <property type="term" value="C:plasma membrane"/>
    <property type="evidence" value="ECO:0007669"/>
    <property type="project" value="UniProtKB-SubCell"/>
</dbReference>
<feature type="domain" description="G-protein coupled receptors family 3 profile" evidence="13">
    <location>
        <begin position="255"/>
        <end position="519"/>
    </location>
</feature>
<evidence type="ECO:0000256" key="4">
    <source>
        <dbReference type="ARBA" id="ARBA00022729"/>
    </source>
</evidence>
<keyword evidence="3 11" id="KW-0812">Transmembrane</keyword>
<dbReference type="AlphaFoldDB" id="A0A8C5MMN3"/>
<dbReference type="Proteomes" id="UP000694569">
    <property type="component" value="Unplaced"/>
</dbReference>
<reference evidence="14" key="1">
    <citation type="submission" date="2025-08" db="UniProtKB">
        <authorList>
            <consortium name="Ensembl"/>
        </authorList>
    </citation>
    <scope>IDENTIFICATION</scope>
</reference>
<evidence type="ECO:0000256" key="7">
    <source>
        <dbReference type="ARBA" id="ARBA00023136"/>
    </source>
</evidence>
<dbReference type="PROSITE" id="PS50259">
    <property type="entry name" value="G_PROTEIN_RECEP_F3_4"/>
    <property type="match status" value="1"/>
</dbReference>
<dbReference type="PANTHER" id="PTHR24061">
    <property type="entry name" value="CALCIUM-SENSING RECEPTOR-RELATED"/>
    <property type="match status" value="1"/>
</dbReference>
<evidence type="ECO:0000313" key="15">
    <source>
        <dbReference type="Proteomes" id="UP000694569"/>
    </source>
</evidence>
<feature type="transmembrane region" description="Helical" evidence="11">
    <location>
        <begin position="293"/>
        <end position="313"/>
    </location>
</feature>
<dbReference type="Pfam" id="PF00003">
    <property type="entry name" value="7tm_3"/>
    <property type="match status" value="1"/>
</dbReference>
<feature type="transmembrane region" description="Helical" evidence="11">
    <location>
        <begin position="449"/>
        <end position="469"/>
    </location>
</feature>
<evidence type="ECO:0000256" key="11">
    <source>
        <dbReference type="SAM" id="Phobius"/>
    </source>
</evidence>
<keyword evidence="7 11" id="KW-0472">Membrane</keyword>
<reference evidence="14" key="2">
    <citation type="submission" date="2025-09" db="UniProtKB">
        <authorList>
            <consortium name="Ensembl"/>
        </authorList>
    </citation>
    <scope>IDENTIFICATION</scope>
</reference>
<evidence type="ECO:0000256" key="8">
    <source>
        <dbReference type="ARBA" id="ARBA00023170"/>
    </source>
</evidence>
<dbReference type="InterPro" id="IPR000068">
    <property type="entry name" value="GPCR_3_Ca_sens_rcpt-rel"/>
</dbReference>
<accession>A0A8C5MMN3</accession>
<dbReference type="InterPro" id="IPR038550">
    <property type="entry name" value="GPCR_3_9-Cys_sf"/>
</dbReference>
<dbReference type="Ensembl" id="ENSLLET00000015088.1">
    <property type="protein sequence ID" value="ENSLLEP00000014521.1"/>
    <property type="gene ID" value="ENSLLEG00000009201.1"/>
</dbReference>
<dbReference type="InterPro" id="IPR000337">
    <property type="entry name" value="GPCR_3"/>
</dbReference>
<evidence type="ECO:0000256" key="5">
    <source>
        <dbReference type="ARBA" id="ARBA00022989"/>
    </source>
</evidence>
<keyword evidence="8" id="KW-0675">Receptor</keyword>
<evidence type="ECO:0000256" key="2">
    <source>
        <dbReference type="ARBA" id="ARBA00022475"/>
    </source>
</evidence>
<dbReference type="PRINTS" id="PR00248">
    <property type="entry name" value="GPCRMGR"/>
</dbReference>
<keyword evidence="15" id="KW-1185">Reference proteome</keyword>
<dbReference type="InterPro" id="IPR011500">
    <property type="entry name" value="GPCR_3_9-Cys_dom"/>
</dbReference>
<dbReference type="Gene3D" id="3.40.50.2300">
    <property type="match status" value="1"/>
</dbReference>
<dbReference type="SUPFAM" id="SSF53822">
    <property type="entry name" value="Periplasmic binding protein-like I"/>
    <property type="match status" value="1"/>
</dbReference>
<keyword evidence="2" id="KW-1003">Cell membrane</keyword>
<dbReference type="Pfam" id="PF01094">
    <property type="entry name" value="ANF_receptor"/>
    <property type="match status" value="1"/>
</dbReference>
<feature type="chain" id="PRO_5034406299" description="G-protein coupled receptors family 3 profile domain-containing protein" evidence="12">
    <location>
        <begin position="24"/>
        <end position="519"/>
    </location>
</feature>
<keyword evidence="9" id="KW-0325">Glycoprotein</keyword>
<dbReference type="GO" id="GO:0004930">
    <property type="term" value="F:G protein-coupled receptor activity"/>
    <property type="evidence" value="ECO:0007669"/>
    <property type="project" value="UniProtKB-KW"/>
</dbReference>
<dbReference type="OrthoDB" id="5984008at2759"/>
<dbReference type="PANTHER" id="PTHR24061:SF588">
    <property type="entry name" value="VOMERONASAL TYPE-2 RECEPTOR 26"/>
    <property type="match status" value="1"/>
</dbReference>
<dbReference type="Gene3D" id="2.10.50.30">
    <property type="entry name" value="GPCR, family 3, nine cysteines domain"/>
    <property type="match status" value="1"/>
</dbReference>
<dbReference type="CDD" id="cd15283">
    <property type="entry name" value="7tmC_V2R_pheromone"/>
    <property type="match status" value="1"/>
</dbReference>
<organism evidence="14 15">
    <name type="scientific">Leptobrachium leishanense</name>
    <name type="common">Leishan spiny toad</name>
    <dbReference type="NCBI Taxonomy" id="445787"/>
    <lineage>
        <taxon>Eukaryota</taxon>
        <taxon>Metazoa</taxon>
        <taxon>Chordata</taxon>
        <taxon>Craniata</taxon>
        <taxon>Vertebrata</taxon>
        <taxon>Euteleostomi</taxon>
        <taxon>Amphibia</taxon>
        <taxon>Batrachia</taxon>
        <taxon>Anura</taxon>
        <taxon>Pelobatoidea</taxon>
        <taxon>Megophryidae</taxon>
        <taxon>Leptobrachium</taxon>
    </lineage>
</organism>
<feature type="transmembrane region" description="Helical" evidence="11">
    <location>
        <begin position="370"/>
        <end position="388"/>
    </location>
</feature>
<evidence type="ECO:0000256" key="3">
    <source>
        <dbReference type="ARBA" id="ARBA00022692"/>
    </source>
</evidence>
<evidence type="ECO:0000256" key="12">
    <source>
        <dbReference type="SAM" id="SignalP"/>
    </source>
</evidence>
<protein>
    <recommendedName>
        <fullName evidence="13">G-protein coupled receptors family 3 profile domain-containing protein</fullName>
    </recommendedName>
</protein>
<feature type="transmembrane region" description="Helical" evidence="11">
    <location>
        <begin position="325"/>
        <end position="349"/>
    </location>
</feature>
<proteinExistence type="predicted"/>
<dbReference type="InterPro" id="IPR017978">
    <property type="entry name" value="GPCR_3_C"/>
</dbReference>
<dbReference type="FunFam" id="2.10.50.30:FF:000003">
    <property type="entry name" value="Vomeronasal 2, receptor 120"/>
    <property type="match status" value="1"/>
</dbReference>
<feature type="transmembrane region" description="Helical" evidence="11">
    <location>
        <begin position="414"/>
        <end position="437"/>
    </location>
</feature>